<dbReference type="PANTHER" id="PTHR10281">
    <property type="entry name" value="MEMBRANE-ASSOCIATED PROGESTERONE RECEPTOR COMPONENT-RELATED"/>
    <property type="match status" value="1"/>
</dbReference>
<evidence type="ECO:0000313" key="5">
    <source>
        <dbReference type="Proteomes" id="UP000695007"/>
    </source>
</evidence>
<dbReference type="GO" id="GO:0016020">
    <property type="term" value="C:membrane"/>
    <property type="evidence" value="ECO:0007669"/>
    <property type="project" value="TreeGrafter"/>
</dbReference>
<evidence type="ECO:0000259" key="4">
    <source>
        <dbReference type="SMART" id="SM01117"/>
    </source>
</evidence>
<protein>
    <submittedName>
        <fullName evidence="6">Membrane-associated progesterone receptor component 1-like</fullName>
    </submittedName>
</protein>
<dbReference type="AlphaFoldDB" id="A0AAJ6YKV2"/>
<sequence>MSENNVPPVSSKLKNPIPLTYWEFICSFFNEIISSPINLALVAIIAWLVYKIFQNKPKQEEPAQVIKELAKIKRDFTLEELKEYNGTGPDGRILVAVNGNVYDVTKGANFYGPDGPYAALGGRDASRCLATFSIDLGKDEYDDLSDLNTEDMNSIIEWEEQFKESYDYVGKLLQPGDAHTNYSDEEEEGSQQENESKIKKE</sequence>
<reference evidence="6" key="1">
    <citation type="submission" date="2025-08" db="UniProtKB">
        <authorList>
            <consortium name="RefSeq"/>
        </authorList>
    </citation>
    <scope>IDENTIFICATION</scope>
</reference>
<gene>
    <name evidence="6" type="primary">LOC105363822</name>
</gene>
<comment type="similarity">
    <text evidence="1">Belongs to the cytochrome b5 family. MAPR subfamily.</text>
</comment>
<evidence type="ECO:0000256" key="3">
    <source>
        <dbReference type="SAM" id="Phobius"/>
    </source>
</evidence>
<feature type="region of interest" description="Disordered" evidence="2">
    <location>
        <begin position="174"/>
        <end position="201"/>
    </location>
</feature>
<proteinExistence type="inferred from homology"/>
<keyword evidence="5" id="KW-1185">Reference proteome</keyword>
<dbReference type="InterPro" id="IPR036400">
    <property type="entry name" value="Cyt_B5-like_heme/steroid_sf"/>
</dbReference>
<accession>A0AAJ6YKV2</accession>
<name>A0AAJ6YKV2_9HYME</name>
<dbReference type="GO" id="GO:0005783">
    <property type="term" value="C:endoplasmic reticulum"/>
    <property type="evidence" value="ECO:0007669"/>
    <property type="project" value="TreeGrafter"/>
</dbReference>
<evidence type="ECO:0000256" key="2">
    <source>
        <dbReference type="SAM" id="MobiDB-lite"/>
    </source>
</evidence>
<evidence type="ECO:0000256" key="1">
    <source>
        <dbReference type="ARBA" id="ARBA00038357"/>
    </source>
</evidence>
<dbReference type="FunFam" id="3.10.120.10:FF:000003">
    <property type="entry name" value="membrane-associated progesterone receptor component 1"/>
    <property type="match status" value="1"/>
</dbReference>
<keyword evidence="3" id="KW-0812">Transmembrane</keyword>
<dbReference type="RefSeq" id="XP_011499923.1">
    <property type="nucleotide sequence ID" value="XM_011501621.1"/>
</dbReference>
<dbReference type="SMART" id="SM01117">
    <property type="entry name" value="Cyt-b5"/>
    <property type="match status" value="1"/>
</dbReference>
<dbReference type="Pfam" id="PF00173">
    <property type="entry name" value="Cyt-b5"/>
    <property type="match status" value="1"/>
</dbReference>
<organism evidence="5 6">
    <name type="scientific">Ceratosolen solmsi marchali</name>
    <dbReference type="NCBI Taxonomy" id="326594"/>
    <lineage>
        <taxon>Eukaryota</taxon>
        <taxon>Metazoa</taxon>
        <taxon>Ecdysozoa</taxon>
        <taxon>Arthropoda</taxon>
        <taxon>Hexapoda</taxon>
        <taxon>Insecta</taxon>
        <taxon>Pterygota</taxon>
        <taxon>Neoptera</taxon>
        <taxon>Endopterygota</taxon>
        <taxon>Hymenoptera</taxon>
        <taxon>Apocrita</taxon>
        <taxon>Proctotrupomorpha</taxon>
        <taxon>Chalcidoidea</taxon>
        <taxon>Agaonidae</taxon>
        <taxon>Agaoninae</taxon>
        <taxon>Ceratosolen</taxon>
    </lineage>
</organism>
<dbReference type="KEGG" id="csol:105363822"/>
<feature type="transmembrane region" description="Helical" evidence="3">
    <location>
        <begin position="20"/>
        <end position="50"/>
    </location>
</feature>
<evidence type="ECO:0000313" key="6">
    <source>
        <dbReference type="RefSeq" id="XP_011499923.1"/>
    </source>
</evidence>
<dbReference type="Gene3D" id="3.10.120.10">
    <property type="entry name" value="Cytochrome b5-like heme/steroid binding domain"/>
    <property type="match status" value="1"/>
</dbReference>
<dbReference type="Proteomes" id="UP000695007">
    <property type="component" value="Unplaced"/>
</dbReference>
<keyword evidence="3" id="KW-1133">Transmembrane helix</keyword>
<dbReference type="CTD" id="32548"/>
<dbReference type="SUPFAM" id="SSF55856">
    <property type="entry name" value="Cytochrome b5-like heme/steroid binding domain"/>
    <property type="match status" value="1"/>
</dbReference>
<dbReference type="PANTHER" id="PTHR10281:SF106">
    <property type="entry name" value="IP06960P-RELATED"/>
    <property type="match status" value="1"/>
</dbReference>
<dbReference type="InterPro" id="IPR050577">
    <property type="entry name" value="MAPR/NEUFC/NENF-like"/>
</dbReference>
<keyword evidence="3" id="KW-0472">Membrane</keyword>
<dbReference type="InterPro" id="IPR001199">
    <property type="entry name" value="Cyt_B5-like_heme/steroid-bd"/>
</dbReference>
<feature type="domain" description="Cytochrome b5 heme-binding" evidence="4">
    <location>
        <begin position="76"/>
        <end position="173"/>
    </location>
</feature>
<dbReference type="GeneID" id="105363822"/>